<keyword evidence="1" id="KW-1133">Transmembrane helix</keyword>
<evidence type="ECO:0000313" key="3">
    <source>
        <dbReference type="EMBL" id="OGF93561.1"/>
    </source>
</evidence>
<organism evidence="3 4">
    <name type="scientific">Candidatus Giovannonibacteria bacterium RIFCSPLOWO2_12_FULL_44_15</name>
    <dbReference type="NCBI Taxonomy" id="1798364"/>
    <lineage>
        <taxon>Bacteria</taxon>
        <taxon>Candidatus Giovannoniibacteriota</taxon>
    </lineage>
</organism>
<sequence>MKQIKKALPYITVSAMPFLAFAQGTGGVNNIVTNLSNLVNRIVPILLVIGTIVFLWGVIMFLTAGADEEKRANARSLMIYGLVGLFVMVAAWGIVGLLVGFTGTGNVPIPTNIGGINPI</sequence>
<evidence type="ECO:0000256" key="2">
    <source>
        <dbReference type="SAM" id="SignalP"/>
    </source>
</evidence>
<evidence type="ECO:0008006" key="5">
    <source>
        <dbReference type="Google" id="ProtNLM"/>
    </source>
</evidence>
<keyword evidence="2" id="KW-0732">Signal</keyword>
<evidence type="ECO:0000256" key="1">
    <source>
        <dbReference type="SAM" id="Phobius"/>
    </source>
</evidence>
<evidence type="ECO:0000313" key="4">
    <source>
        <dbReference type="Proteomes" id="UP000178894"/>
    </source>
</evidence>
<feature type="transmembrane region" description="Helical" evidence="1">
    <location>
        <begin position="38"/>
        <end position="65"/>
    </location>
</feature>
<reference evidence="3 4" key="1">
    <citation type="journal article" date="2016" name="Nat. Commun.">
        <title>Thousands of microbial genomes shed light on interconnected biogeochemical processes in an aquifer system.</title>
        <authorList>
            <person name="Anantharaman K."/>
            <person name="Brown C.T."/>
            <person name="Hug L.A."/>
            <person name="Sharon I."/>
            <person name="Castelle C.J."/>
            <person name="Probst A.J."/>
            <person name="Thomas B.C."/>
            <person name="Singh A."/>
            <person name="Wilkins M.J."/>
            <person name="Karaoz U."/>
            <person name="Brodie E.L."/>
            <person name="Williams K.H."/>
            <person name="Hubbard S.S."/>
            <person name="Banfield J.F."/>
        </authorList>
    </citation>
    <scope>NUCLEOTIDE SEQUENCE [LARGE SCALE GENOMIC DNA]</scope>
</reference>
<feature type="signal peptide" evidence="2">
    <location>
        <begin position="1"/>
        <end position="22"/>
    </location>
</feature>
<dbReference type="Proteomes" id="UP000178894">
    <property type="component" value="Unassembled WGS sequence"/>
</dbReference>
<dbReference type="AlphaFoldDB" id="A0A1F5Y163"/>
<protein>
    <recommendedName>
        <fullName evidence="5">Conjugal transfer protein TrbC</fullName>
    </recommendedName>
</protein>
<keyword evidence="1" id="KW-0812">Transmembrane</keyword>
<gene>
    <name evidence="3" type="ORF">A3G54_01300</name>
</gene>
<accession>A0A1F5Y163</accession>
<dbReference type="STRING" id="1798364.A3G54_01300"/>
<dbReference type="Pfam" id="PF18895">
    <property type="entry name" value="T4SS_pilin"/>
    <property type="match status" value="1"/>
</dbReference>
<proteinExistence type="predicted"/>
<name>A0A1F5Y163_9BACT</name>
<keyword evidence="1" id="KW-0472">Membrane</keyword>
<feature type="transmembrane region" description="Helical" evidence="1">
    <location>
        <begin position="77"/>
        <end position="101"/>
    </location>
</feature>
<feature type="chain" id="PRO_5009522350" description="Conjugal transfer protein TrbC" evidence="2">
    <location>
        <begin position="23"/>
        <end position="119"/>
    </location>
</feature>
<dbReference type="InterPro" id="IPR043993">
    <property type="entry name" value="T4SS_pilin"/>
</dbReference>
<dbReference type="EMBL" id="MFIQ01000013">
    <property type="protein sequence ID" value="OGF93561.1"/>
    <property type="molecule type" value="Genomic_DNA"/>
</dbReference>
<comment type="caution">
    <text evidence="3">The sequence shown here is derived from an EMBL/GenBank/DDBJ whole genome shotgun (WGS) entry which is preliminary data.</text>
</comment>